<reference evidence="1 2" key="1">
    <citation type="submission" date="2021-06" db="EMBL/GenBank/DDBJ databases">
        <authorList>
            <person name="Jeong J.W."/>
        </authorList>
    </citation>
    <scope>NUCLEOTIDE SEQUENCE [LARGE SCALE GENOMIC DNA]</scope>
    <source>
        <strain evidence="1 2">MMS21-TAE1-1</strain>
    </source>
</reference>
<dbReference type="EMBL" id="JAHOPC010000009">
    <property type="protein sequence ID" value="MBU8867605.1"/>
    <property type="molecule type" value="Genomic_DNA"/>
</dbReference>
<organism evidence="1 2">
    <name type="scientific">Paenarthrobacter aromaticivorans</name>
    <dbReference type="NCBI Taxonomy" id="2849150"/>
    <lineage>
        <taxon>Bacteria</taxon>
        <taxon>Bacillati</taxon>
        <taxon>Actinomycetota</taxon>
        <taxon>Actinomycetes</taxon>
        <taxon>Micrococcales</taxon>
        <taxon>Micrococcaceae</taxon>
        <taxon>Paenarthrobacter</taxon>
    </lineage>
</organism>
<dbReference type="Proteomes" id="UP000824166">
    <property type="component" value="Unassembled WGS sequence"/>
</dbReference>
<comment type="caution">
    <text evidence="1">The sequence shown here is derived from an EMBL/GenBank/DDBJ whole genome shotgun (WGS) entry which is preliminary data.</text>
</comment>
<evidence type="ECO:0000313" key="2">
    <source>
        <dbReference type="Proteomes" id="UP000824166"/>
    </source>
</evidence>
<accession>A0ABS6I7A9</accession>
<gene>
    <name evidence="1" type="ORF">KSW38_15050</name>
</gene>
<sequence>MRPKQDSKAFARMMLQTEAEAKHPKPDDGKIMELEPGAQPLVRVGEVYGRAIKYTRTYGLVEWVDDRRDYHVEWFPAGQIKRVAQESWRGWPLA</sequence>
<name>A0ABS6I7A9_9MICC</name>
<dbReference type="RefSeq" id="WP_216925731.1">
    <property type="nucleotide sequence ID" value="NZ_JAHOPC010000009.1"/>
</dbReference>
<keyword evidence="2" id="KW-1185">Reference proteome</keyword>
<evidence type="ECO:0000313" key="1">
    <source>
        <dbReference type="EMBL" id="MBU8867605.1"/>
    </source>
</evidence>
<proteinExistence type="predicted"/>
<protein>
    <submittedName>
        <fullName evidence="1">Uncharacterized protein</fullName>
    </submittedName>
</protein>